<dbReference type="OrthoDB" id="7388088at2"/>
<organism evidence="3 4">
    <name type="scientific">Sandaracinobacter neustonicus</name>
    <dbReference type="NCBI Taxonomy" id="1715348"/>
    <lineage>
        <taxon>Bacteria</taxon>
        <taxon>Pseudomonadati</taxon>
        <taxon>Pseudomonadota</taxon>
        <taxon>Alphaproteobacteria</taxon>
        <taxon>Sphingomonadales</taxon>
        <taxon>Sphingosinicellaceae</taxon>
        <taxon>Sandaracinobacter</taxon>
    </lineage>
</organism>
<evidence type="ECO:0000256" key="2">
    <source>
        <dbReference type="SAM" id="SignalP"/>
    </source>
</evidence>
<evidence type="ECO:0000313" key="4">
    <source>
        <dbReference type="Proteomes" id="UP000319897"/>
    </source>
</evidence>
<dbReference type="PROSITE" id="PS51318">
    <property type="entry name" value="TAT"/>
    <property type="match status" value="1"/>
</dbReference>
<feature type="compositionally biased region" description="Pro residues" evidence="1">
    <location>
        <begin position="64"/>
        <end position="87"/>
    </location>
</feature>
<evidence type="ECO:0000256" key="1">
    <source>
        <dbReference type="SAM" id="MobiDB-lite"/>
    </source>
</evidence>
<dbReference type="AlphaFoldDB" id="A0A501XFV0"/>
<protein>
    <recommendedName>
        <fullName evidence="5">Antifreeze protein</fullName>
    </recommendedName>
</protein>
<dbReference type="RefSeq" id="WP_140929078.1">
    <property type="nucleotide sequence ID" value="NZ_VFSU01000031.1"/>
</dbReference>
<dbReference type="InterPro" id="IPR006311">
    <property type="entry name" value="TAT_signal"/>
</dbReference>
<keyword evidence="2" id="KW-0732">Signal</keyword>
<gene>
    <name evidence="3" type="ORF">FJQ54_14170</name>
</gene>
<keyword evidence="4" id="KW-1185">Reference proteome</keyword>
<feature type="region of interest" description="Disordered" evidence="1">
    <location>
        <begin position="30"/>
        <end position="108"/>
    </location>
</feature>
<comment type="caution">
    <text evidence="3">The sequence shown here is derived from an EMBL/GenBank/DDBJ whole genome shotgun (WGS) entry which is preliminary data.</text>
</comment>
<accession>A0A501XFV0</accession>
<evidence type="ECO:0008006" key="5">
    <source>
        <dbReference type="Google" id="ProtNLM"/>
    </source>
</evidence>
<feature type="chain" id="PRO_5021488959" description="Antifreeze protein" evidence="2">
    <location>
        <begin position="30"/>
        <end position="588"/>
    </location>
</feature>
<feature type="signal peptide" evidence="2">
    <location>
        <begin position="1"/>
        <end position="29"/>
    </location>
</feature>
<evidence type="ECO:0000313" key="3">
    <source>
        <dbReference type="EMBL" id="TPE59207.1"/>
    </source>
</evidence>
<dbReference type="EMBL" id="VFSU01000031">
    <property type="protein sequence ID" value="TPE59207.1"/>
    <property type="molecule type" value="Genomic_DNA"/>
</dbReference>
<proteinExistence type="predicted"/>
<name>A0A501XFV0_9SPHN</name>
<sequence>MTAPATGSRRWILLLAAALLPTAPLAAQAQPAGAPKSLLPDDIAEPAAPQPGTVEGAVQMAPSAPTPLPGFEPLPTVAPPPPPPPEPEPTDPLAELAGPTAQPERAGPLSIGNGGYRADLFTGSDARFLTALLARLDRPLASRWGQILLQRALLTAADAPGPINPADWVSARARALVAIGSAADAHRLVSSIAVDRYTVPLYHAALLSSAAAGDPMAMCPLSPLARVLTESPDWALADAMCLAILGDDVGAASQFDQLRRKQQITAFDIGLAERVASATGAGRRGANPEWDEAASGLTAWRIGLASAAGLEIPANLLTAASPQMKAWYVRLPGPALESRAGFAADAAATGAISTAEINRILAAEADGLNPAAVGQSPGGRLRSANVAAALPDRIAAMKALWGLAPANSAAAYGWKVATAPAAARISPDAALSADAPALVSSLLAAGIVPIAERWWPVLASADSDDRAAAWGPLAAASPRVPVEGGLYNDWAKTVPAHRAQLLAAGLEGLGRGKVGPELAPLDNDWTRALDRAVAARHPGEVIVIATNALRGSWAEVHPDQLRRIARALVAIGHAPEARLIVAEAATRG</sequence>
<dbReference type="Proteomes" id="UP000319897">
    <property type="component" value="Unassembled WGS sequence"/>
</dbReference>
<reference evidence="3 4" key="1">
    <citation type="submission" date="2019-06" db="EMBL/GenBank/DDBJ databases">
        <authorList>
            <person name="Lee I."/>
            <person name="Jang G.I."/>
            <person name="Hwang C.Y."/>
        </authorList>
    </citation>
    <scope>NUCLEOTIDE SEQUENCE [LARGE SCALE GENOMIC DNA]</scope>
    <source>
        <strain evidence="3 4">PAMC 28131</strain>
    </source>
</reference>